<keyword evidence="2" id="KW-1185">Reference proteome</keyword>
<dbReference type="Proteomes" id="UP001519309">
    <property type="component" value="Unassembled WGS sequence"/>
</dbReference>
<evidence type="ECO:0008006" key="3">
    <source>
        <dbReference type="Google" id="ProtNLM"/>
    </source>
</evidence>
<proteinExistence type="predicted"/>
<reference evidence="1 2" key="1">
    <citation type="submission" date="2021-03" db="EMBL/GenBank/DDBJ databases">
        <title>Genomic Encyclopedia of Type Strains, Phase IV (KMG-IV): sequencing the most valuable type-strain genomes for metagenomic binning, comparative biology and taxonomic classification.</title>
        <authorList>
            <person name="Goeker M."/>
        </authorList>
    </citation>
    <scope>NUCLEOTIDE SEQUENCE [LARGE SCALE GENOMIC DNA]</scope>
    <source>
        <strain evidence="1 2">DSM 40499</strain>
    </source>
</reference>
<evidence type="ECO:0000313" key="1">
    <source>
        <dbReference type="EMBL" id="MBP2055619.1"/>
    </source>
</evidence>
<name>A0ABS4M7G5_9ACTN</name>
<accession>A0ABS4M7G5</accession>
<protein>
    <recommendedName>
        <fullName evidence="3">Transposase</fullName>
    </recommendedName>
</protein>
<sequence>MWAHLKDSLGNLAPCSIDELAALTRTRLKRMQYRPDVLDGFIAETGLIPASP</sequence>
<evidence type="ECO:0000313" key="2">
    <source>
        <dbReference type="Proteomes" id="UP001519309"/>
    </source>
</evidence>
<organism evidence="1 2">
    <name type="scientific">Streptomyces griseochromogenes</name>
    <dbReference type="NCBI Taxonomy" id="68214"/>
    <lineage>
        <taxon>Bacteria</taxon>
        <taxon>Bacillati</taxon>
        <taxon>Actinomycetota</taxon>
        <taxon>Actinomycetes</taxon>
        <taxon>Kitasatosporales</taxon>
        <taxon>Streptomycetaceae</taxon>
        <taxon>Streptomyces</taxon>
    </lineage>
</organism>
<dbReference type="EMBL" id="JAGGLP010000032">
    <property type="protein sequence ID" value="MBP2055619.1"/>
    <property type="molecule type" value="Genomic_DNA"/>
</dbReference>
<gene>
    <name evidence="1" type="ORF">J2Z21_008635</name>
</gene>
<dbReference type="RefSeq" id="WP_308281933.1">
    <property type="nucleotide sequence ID" value="NZ_CP016279.1"/>
</dbReference>
<comment type="caution">
    <text evidence="1">The sequence shown here is derived from an EMBL/GenBank/DDBJ whole genome shotgun (WGS) entry which is preliminary data.</text>
</comment>